<dbReference type="PIRSF" id="PIRSF036492">
    <property type="entry name" value="ALDH"/>
    <property type="match status" value="1"/>
</dbReference>
<keyword evidence="6" id="KW-1133">Transmembrane helix</keyword>
<dbReference type="Pfam" id="PF00171">
    <property type="entry name" value="Aldedh"/>
    <property type="match status" value="1"/>
</dbReference>
<feature type="domain" description="Aldehyde dehydrogenase" evidence="7">
    <location>
        <begin position="20"/>
        <end position="427"/>
    </location>
</feature>
<keyword evidence="6" id="KW-0472">Membrane</keyword>
<dbReference type="FunFam" id="3.40.309.10:FF:000003">
    <property type="entry name" value="Aldehyde dehydrogenase"/>
    <property type="match status" value="1"/>
</dbReference>
<dbReference type="PANTHER" id="PTHR43570:SF16">
    <property type="entry name" value="ALDEHYDE DEHYDROGENASE TYPE III, ISOFORM Q"/>
    <property type="match status" value="1"/>
</dbReference>
<evidence type="ECO:0000313" key="8">
    <source>
        <dbReference type="EMBL" id="CAD5226084.1"/>
    </source>
</evidence>
<evidence type="ECO:0000313" key="10">
    <source>
        <dbReference type="Proteomes" id="UP000659654"/>
    </source>
</evidence>
<dbReference type="Proteomes" id="UP000582659">
    <property type="component" value="Unassembled WGS sequence"/>
</dbReference>
<evidence type="ECO:0000256" key="6">
    <source>
        <dbReference type="SAM" id="Phobius"/>
    </source>
</evidence>
<dbReference type="Gene3D" id="3.40.309.10">
    <property type="entry name" value="Aldehyde Dehydrogenase, Chain A, domain 2"/>
    <property type="match status" value="1"/>
</dbReference>
<evidence type="ECO:0000256" key="4">
    <source>
        <dbReference type="PIRNR" id="PIRNR036492"/>
    </source>
</evidence>
<proteinExistence type="inferred from homology"/>
<dbReference type="eggNOG" id="KOG2456">
    <property type="taxonomic scope" value="Eukaryota"/>
</dbReference>
<dbReference type="WBParaSite" id="BXY_0027000.1">
    <property type="protein sequence ID" value="BXY_0027000.1"/>
    <property type="gene ID" value="BXY_0027000"/>
</dbReference>
<dbReference type="InterPro" id="IPR016163">
    <property type="entry name" value="Ald_DH_C"/>
</dbReference>
<dbReference type="EMBL" id="CAJFDI010000004">
    <property type="protein sequence ID" value="CAD5226084.1"/>
    <property type="molecule type" value="Genomic_DNA"/>
</dbReference>
<evidence type="ECO:0000256" key="1">
    <source>
        <dbReference type="ARBA" id="ARBA00009986"/>
    </source>
</evidence>
<comment type="similarity">
    <text evidence="1 4">Belongs to the aldehyde dehydrogenase family.</text>
</comment>
<protein>
    <recommendedName>
        <fullName evidence="4">Aldehyde dehydrogenase</fullName>
    </recommendedName>
</protein>
<dbReference type="GO" id="GO:0006081">
    <property type="term" value="P:aldehyde metabolic process"/>
    <property type="evidence" value="ECO:0007669"/>
    <property type="project" value="InterPro"/>
</dbReference>
<dbReference type="Proteomes" id="UP000095284">
    <property type="component" value="Unplaced"/>
</dbReference>
<reference evidence="8" key="2">
    <citation type="submission" date="2020-09" db="EMBL/GenBank/DDBJ databases">
        <authorList>
            <person name="Kikuchi T."/>
        </authorList>
    </citation>
    <scope>NUCLEOTIDE SEQUENCE</scope>
    <source>
        <strain evidence="8">Ka4C1</strain>
    </source>
</reference>
<dbReference type="EMBL" id="CAJFCV020000004">
    <property type="protein sequence ID" value="CAG9115384.1"/>
    <property type="molecule type" value="Genomic_DNA"/>
</dbReference>
<keyword evidence="6" id="KW-0812">Transmembrane</keyword>
<evidence type="ECO:0000313" key="11">
    <source>
        <dbReference type="WBParaSite" id="BXY_0027000.1"/>
    </source>
</evidence>
<accession>A0A1I7RHU1</accession>
<dbReference type="CDD" id="cd07087">
    <property type="entry name" value="ALDH_F3-13-14_CALDH-like"/>
    <property type="match status" value="1"/>
</dbReference>
<dbReference type="FunFam" id="3.40.605.10:FF:000004">
    <property type="entry name" value="Aldehyde dehydrogenase"/>
    <property type="match status" value="1"/>
</dbReference>
<dbReference type="AlphaFoldDB" id="A0A1I7RHU1"/>
<dbReference type="Gene3D" id="3.40.605.10">
    <property type="entry name" value="Aldehyde Dehydrogenase, Chain A, domain 1"/>
    <property type="match status" value="1"/>
</dbReference>
<dbReference type="InterPro" id="IPR016161">
    <property type="entry name" value="Ald_DH/histidinol_DH"/>
</dbReference>
<dbReference type="InterPro" id="IPR016162">
    <property type="entry name" value="Ald_DH_N"/>
</dbReference>
<name>A0A1I7RHU1_BURXY</name>
<dbReference type="SMR" id="A0A1I7RHU1"/>
<evidence type="ECO:0000256" key="5">
    <source>
        <dbReference type="PIRSR" id="PIRSR036492-1"/>
    </source>
</evidence>
<dbReference type="InterPro" id="IPR015590">
    <property type="entry name" value="Aldehyde_DH_dom"/>
</dbReference>
<dbReference type="OrthoDB" id="440325at2759"/>
<feature type="transmembrane region" description="Helical" evidence="6">
    <location>
        <begin position="469"/>
        <end position="490"/>
    </location>
</feature>
<feature type="active site" evidence="5">
    <location>
        <position position="207"/>
    </location>
</feature>
<evidence type="ECO:0000259" key="7">
    <source>
        <dbReference type="Pfam" id="PF00171"/>
    </source>
</evidence>
<dbReference type="GO" id="GO:0004029">
    <property type="term" value="F:aldehyde dehydrogenase (NAD+) activity"/>
    <property type="evidence" value="ECO:0007669"/>
    <property type="project" value="TreeGrafter"/>
</dbReference>
<dbReference type="PANTHER" id="PTHR43570">
    <property type="entry name" value="ALDEHYDE DEHYDROGENASE"/>
    <property type="match status" value="1"/>
</dbReference>
<reference evidence="11" key="1">
    <citation type="submission" date="2016-11" db="UniProtKB">
        <authorList>
            <consortium name="WormBaseParasite"/>
        </authorList>
    </citation>
    <scope>IDENTIFICATION</scope>
</reference>
<evidence type="ECO:0000256" key="3">
    <source>
        <dbReference type="ARBA" id="ARBA00023027"/>
    </source>
</evidence>
<dbReference type="GO" id="GO:0005737">
    <property type="term" value="C:cytoplasm"/>
    <property type="evidence" value="ECO:0007669"/>
    <property type="project" value="TreeGrafter"/>
</dbReference>
<sequence>MDQTLILHRNFYNAGHTRSLKFRLHQLANLKDLIQRNEQVLCQAVYEDLKRDHGLTKQLELAQCLTEIDYFSRNLKHWMEPERVEKTLSQAMDQPFIVKEPYGTVLLMTTWNFPILMCFFPLIPIIAAGNTVVMKCSEHCPASVTVVEKLMREYFDPDYISVVTGGPEVASEVLKHKFDKIMYTGSPNVGKIIMEAASKHLTPCVLELGGKCPVVVLPDTDVSIAARRIVWAKLVNSGQVCITADYLLVHSDILDQFIAECHKVITEFYGEHVKNSKDYCRIINGSHFNRLNNLLLASKGHVVLQYGQPDLEDLFFPPTLVQIGLNDPLMADEIFGPILPILSIQSLEDGIKFINARNTPLAAYIFSKCHKSIDKFIHQVPSGGIVANDLLVHFFSDTLPFGGCGTSGMGVYRGKHGFDEFTHQKAVIKKGYFGEVLAESRYPPFSQAKYSRLAFLLTRRDFPPKILRFIGNHWCGILFGIAISALLQAIRHRIPFLKY</sequence>
<dbReference type="SUPFAM" id="SSF53720">
    <property type="entry name" value="ALDH-like"/>
    <property type="match status" value="1"/>
</dbReference>
<keyword evidence="2 4" id="KW-0560">Oxidoreductase</keyword>
<evidence type="ECO:0000313" key="9">
    <source>
        <dbReference type="Proteomes" id="UP000095284"/>
    </source>
</evidence>
<gene>
    <name evidence="8" type="ORF">BXYJ_LOCUS8868</name>
</gene>
<keyword evidence="3" id="KW-0520">NAD</keyword>
<feature type="active site" evidence="5">
    <location>
        <position position="241"/>
    </location>
</feature>
<keyword evidence="10" id="KW-1185">Reference proteome</keyword>
<dbReference type="InterPro" id="IPR012394">
    <property type="entry name" value="Aldehyde_DH_NAD(P)"/>
</dbReference>
<organism evidence="9 11">
    <name type="scientific">Bursaphelenchus xylophilus</name>
    <name type="common">Pinewood nematode worm</name>
    <name type="synonym">Aphelenchoides xylophilus</name>
    <dbReference type="NCBI Taxonomy" id="6326"/>
    <lineage>
        <taxon>Eukaryota</taxon>
        <taxon>Metazoa</taxon>
        <taxon>Ecdysozoa</taxon>
        <taxon>Nematoda</taxon>
        <taxon>Chromadorea</taxon>
        <taxon>Rhabditida</taxon>
        <taxon>Tylenchina</taxon>
        <taxon>Tylenchomorpha</taxon>
        <taxon>Aphelenchoidea</taxon>
        <taxon>Aphelenchoididae</taxon>
        <taxon>Bursaphelenchus</taxon>
    </lineage>
</organism>
<dbReference type="Proteomes" id="UP000659654">
    <property type="component" value="Unassembled WGS sequence"/>
</dbReference>
<evidence type="ECO:0000256" key="2">
    <source>
        <dbReference type="ARBA" id="ARBA00023002"/>
    </source>
</evidence>